<dbReference type="AlphaFoldDB" id="A0AAD4BEY2"/>
<dbReference type="InterPro" id="IPR013087">
    <property type="entry name" value="Znf_C2H2_type"/>
</dbReference>
<comment type="caution">
    <text evidence="3">The sequence shown here is derived from an EMBL/GenBank/DDBJ whole genome shotgun (WGS) entry which is preliminary data.</text>
</comment>
<evidence type="ECO:0000313" key="3">
    <source>
        <dbReference type="EMBL" id="KAF8424793.1"/>
    </source>
</evidence>
<organism evidence="3 4">
    <name type="scientific">Boletus edulis BED1</name>
    <dbReference type="NCBI Taxonomy" id="1328754"/>
    <lineage>
        <taxon>Eukaryota</taxon>
        <taxon>Fungi</taxon>
        <taxon>Dikarya</taxon>
        <taxon>Basidiomycota</taxon>
        <taxon>Agaricomycotina</taxon>
        <taxon>Agaricomycetes</taxon>
        <taxon>Agaricomycetidae</taxon>
        <taxon>Boletales</taxon>
        <taxon>Boletineae</taxon>
        <taxon>Boletaceae</taxon>
        <taxon>Boletoideae</taxon>
        <taxon>Boletus</taxon>
    </lineage>
</organism>
<protein>
    <recommendedName>
        <fullName evidence="2">C2H2-type domain-containing protein</fullName>
    </recommendedName>
</protein>
<evidence type="ECO:0000259" key="2">
    <source>
        <dbReference type="PROSITE" id="PS00028"/>
    </source>
</evidence>
<evidence type="ECO:0000313" key="4">
    <source>
        <dbReference type="Proteomes" id="UP001194468"/>
    </source>
</evidence>
<dbReference type="Proteomes" id="UP001194468">
    <property type="component" value="Unassembled WGS sequence"/>
</dbReference>
<dbReference type="InterPro" id="IPR041078">
    <property type="entry name" value="Plavaka"/>
</dbReference>
<feature type="domain" description="C2H2-type" evidence="2">
    <location>
        <begin position="20"/>
        <end position="43"/>
    </location>
</feature>
<dbReference type="EMBL" id="WHUW01000100">
    <property type="protein sequence ID" value="KAF8424793.1"/>
    <property type="molecule type" value="Genomic_DNA"/>
</dbReference>
<evidence type="ECO:0000256" key="1">
    <source>
        <dbReference type="SAM" id="MobiDB-lite"/>
    </source>
</evidence>
<keyword evidence="4" id="KW-1185">Reference proteome</keyword>
<reference evidence="3" key="1">
    <citation type="submission" date="2019-10" db="EMBL/GenBank/DDBJ databases">
        <authorList>
            <consortium name="DOE Joint Genome Institute"/>
            <person name="Kuo A."/>
            <person name="Miyauchi S."/>
            <person name="Kiss E."/>
            <person name="Drula E."/>
            <person name="Kohler A."/>
            <person name="Sanchez-Garcia M."/>
            <person name="Andreopoulos B."/>
            <person name="Barry K.W."/>
            <person name="Bonito G."/>
            <person name="Buee M."/>
            <person name="Carver A."/>
            <person name="Chen C."/>
            <person name="Cichocki N."/>
            <person name="Clum A."/>
            <person name="Culley D."/>
            <person name="Crous P.W."/>
            <person name="Fauchery L."/>
            <person name="Girlanda M."/>
            <person name="Hayes R."/>
            <person name="Keri Z."/>
            <person name="LaButti K."/>
            <person name="Lipzen A."/>
            <person name="Lombard V."/>
            <person name="Magnuson J."/>
            <person name="Maillard F."/>
            <person name="Morin E."/>
            <person name="Murat C."/>
            <person name="Nolan M."/>
            <person name="Ohm R."/>
            <person name="Pangilinan J."/>
            <person name="Pereira M."/>
            <person name="Perotto S."/>
            <person name="Peter M."/>
            <person name="Riley R."/>
            <person name="Sitrit Y."/>
            <person name="Stielow B."/>
            <person name="Szollosi G."/>
            <person name="Zifcakova L."/>
            <person name="Stursova M."/>
            <person name="Spatafora J.W."/>
            <person name="Tedersoo L."/>
            <person name="Vaario L.-M."/>
            <person name="Yamada A."/>
            <person name="Yan M."/>
            <person name="Wang P."/>
            <person name="Xu J."/>
            <person name="Bruns T."/>
            <person name="Baldrian P."/>
            <person name="Vilgalys R."/>
            <person name="Henrissat B."/>
            <person name="Grigoriev I.V."/>
            <person name="Hibbett D."/>
            <person name="Nagy L.G."/>
            <person name="Martin F.M."/>
        </authorList>
    </citation>
    <scope>NUCLEOTIDE SEQUENCE</scope>
    <source>
        <strain evidence="3">BED1</strain>
    </source>
</reference>
<gene>
    <name evidence="3" type="ORF">L210DRAFT_3615092</name>
</gene>
<dbReference type="PROSITE" id="PS00028">
    <property type="entry name" value="ZINC_FINGER_C2H2_1"/>
    <property type="match status" value="1"/>
</dbReference>
<dbReference type="Pfam" id="PF18759">
    <property type="entry name" value="Plavaka"/>
    <property type="match status" value="1"/>
</dbReference>
<accession>A0AAD4BEY2</accession>
<reference evidence="3" key="2">
    <citation type="journal article" date="2020" name="Nat. Commun.">
        <title>Large-scale genome sequencing of mycorrhizal fungi provides insights into the early evolution of symbiotic traits.</title>
        <authorList>
            <person name="Miyauchi S."/>
            <person name="Kiss E."/>
            <person name="Kuo A."/>
            <person name="Drula E."/>
            <person name="Kohler A."/>
            <person name="Sanchez-Garcia M."/>
            <person name="Morin E."/>
            <person name="Andreopoulos B."/>
            <person name="Barry K.W."/>
            <person name="Bonito G."/>
            <person name="Buee M."/>
            <person name="Carver A."/>
            <person name="Chen C."/>
            <person name="Cichocki N."/>
            <person name="Clum A."/>
            <person name="Culley D."/>
            <person name="Crous P.W."/>
            <person name="Fauchery L."/>
            <person name="Girlanda M."/>
            <person name="Hayes R.D."/>
            <person name="Keri Z."/>
            <person name="LaButti K."/>
            <person name="Lipzen A."/>
            <person name="Lombard V."/>
            <person name="Magnuson J."/>
            <person name="Maillard F."/>
            <person name="Murat C."/>
            <person name="Nolan M."/>
            <person name="Ohm R.A."/>
            <person name="Pangilinan J."/>
            <person name="Pereira M.F."/>
            <person name="Perotto S."/>
            <person name="Peter M."/>
            <person name="Pfister S."/>
            <person name="Riley R."/>
            <person name="Sitrit Y."/>
            <person name="Stielow J.B."/>
            <person name="Szollosi G."/>
            <person name="Zifcakova L."/>
            <person name="Stursova M."/>
            <person name="Spatafora J.W."/>
            <person name="Tedersoo L."/>
            <person name="Vaario L.M."/>
            <person name="Yamada A."/>
            <person name="Yan M."/>
            <person name="Wang P."/>
            <person name="Xu J."/>
            <person name="Bruns T."/>
            <person name="Baldrian P."/>
            <person name="Vilgalys R."/>
            <person name="Dunand C."/>
            <person name="Henrissat B."/>
            <person name="Grigoriev I.V."/>
            <person name="Hibbett D."/>
            <person name="Nagy L.G."/>
            <person name="Martin F.M."/>
        </authorList>
    </citation>
    <scope>NUCLEOTIDE SEQUENCE</scope>
    <source>
        <strain evidence="3">BED1</strain>
    </source>
</reference>
<feature type="compositionally biased region" description="Low complexity" evidence="1">
    <location>
        <begin position="73"/>
        <end position="86"/>
    </location>
</feature>
<name>A0AAD4BEY2_BOLED</name>
<feature type="compositionally biased region" description="Polar residues" evidence="1">
    <location>
        <begin position="48"/>
        <end position="72"/>
    </location>
</feature>
<feature type="region of interest" description="Disordered" evidence="1">
    <location>
        <begin position="48"/>
        <end position="101"/>
    </location>
</feature>
<sequence>MSTPFPRNSRRSNAPIRVPCQYPGCKRWFGNKAGLTQHTNRFHPVLQQPVSSRSISSQNPSADQVDNSCYSNEPSGAEPGSPPAGADTEEVDSESRWHGPGGKVYRNYHPYLTARPCDSSGNFLPDGTPPQPYSEKALDDWSPFGNRAEFELADLLYTQIQMSATHVNKLLDIFTAYMHLNGGQPPFSNCSDLYDLIDRTRVGDIAWENFGVKYSGERPDHPLPWMDDVYDVWMRDPESVIGQIIDNPGFTRLMDLTPFREFETASNDRRWQDFMSGDWAWEEADIIAEDPATHGATLVPIILGSDKTTVSVATGQHDYYPLYLSVGNLHNTARRAHKNGVTLIAFLAMPKTTKEHAATPAFRKFRRQLFHRSLSKILERLKRYMSTWKVMRFSDGYFRRVIFSLGPYIADYEEQVLLACIVRNWCAKCMARNKHLDDDALYRCREHTDILVEDINTGVLWNEYGIVADLVPFTNDFPCADIYRLLSPDLLHQIIKGAFKDHLVDWIEKYIRLRYGEAVAQVILDDIDRRIAAVAPFAGLRRFPQGRNFKQWTGDDSKALMKVYLPAIEGHVPPEMVRTIRAFLEFCYLVRQNVITEQSIGKIQEALDRFYQHRIVFMDEQVVTTFSLPRQHSMKHYIDMIRLFGAPNGLCSSITESKHIKAVKEPYRRSNRNQPLGQMLLINQRLDKLAAARSDFMARGMLDKHILADILQSTSTLSTGKWSPASPNHSEPVDIDPTAVEAHVHLAKTIQRNRARNVIQLGAELHIPNITHLVSRFLFEQRHQDEATRVLLLDAPESIYPQYDGKICVFNSASAMFYAPSDVSGIHGMRREFIRSTPLWRNEGPRFDCAFVNANPETAPMNGLEVVRILAFFSFHFQGNYYPCAAVHWYDRVGDEPDNDTGMWLVRPQFNQQQHRGISIIHVDSIYRAAQLIPVYRKHLVPPNLQPHHSYDSFRLYYVNKFADHHTFEIAS</sequence>
<proteinExistence type="predicted"/>